<keyword evidence="3" id="KW-1185">Reference proteome</keyword>
<dbReference type="EMBL" id="PVNH01000012">
    <property type="protein sequence ID" value="PRX44344.1"/>
    <property type="molecule type" value="Genomic_DNA"/>
</dbReference>
<sequence length="261" mass="27506">MTIRDTPWPDGTPCWADLVAPDPRMAMDFYGALFAWAFADQGDEAGNYLLCSLGGRTVAGIGSVPPGQEGMPAAWTTYLATSDVDTSVSAVTGAHGQVLVPPMDVLSAGRMAVAADPTGAVFGLWQAGDTLGAQLVNVPGAMIWNECMTRDAETARDFYRDVFGHEFDDLSAGGFRYVTVRVRGEVAGGLGELPGEVPASVPAHWSVYFGVSDPDAAVERVERLGGRVLRPPSDTPFGRMAQVTDNQGAAFCVISTERATG</sequence>
<feature type="domain" description="VOC" evidence="1">
    <location>
        <begin position="141"/>
        <end position="256"/>
    </location>
</feature>
<evidence type="ECO:0000313" key="2">
    <source>
        <dbReference type="EMBL" id="PRX44344.1"/>
    </source>
</evidence>
<protein>
    <recommendedName>
        <fullName evidence="1">VOC domain-containing protein</fullName>
    </recommendedName>
</protein>
<dbReference type="OrthoDB" id="9793039at2"/>
<dbReference type="Proteomes" id="UP000238362">
    <property type="component" value="Unassembled WGS sequence"/>
</dbReference>
<dbReference type="PROSITE" id="PS51819">
    <property type="entry name" value="VOC"/>
    <property type="match status" value="2"/>
</dbReference>
<evidence type="ECO:0000259" key="1">
    <source>
        <dbReference type="PROSITE" id="PS51819"/>
    </source>
</evidence>
<dbReference type="InterPro" id="IPR029068">
    <property type="entry name" value="Glyas_Bleomycin-R_OHBP_Dase"/>
</dbReference>
<feature type="domain" description="VOC" evidence="1">
    <location>
        <begin position="12"/>
        <end position="127"/>
    </location>
</feature>
<dbReference type="AlphaFoldDB" id="A0A2T0LMP4"/>
<dbReference type="PANTHER" id="PTHR33993:SF10">
    <property type="entry name" value="CONSERVED PROTEIN"/>
    <property type="match status" value="1"/>
</dbReference>
<dbReference type="InterPro" id="IPR052164">
    <property type="entry name" value="Anthracycline_SecMetBiosynth"/>
</dbReference>
<evidence type="ECO:0000313" key="3">
    <source>
        <dbReference type="Proteomes" id="UP000238362"/>
    </source>
</evidence>
<dbReference type="InterPro" id="IPR004360">
    <property type="entry name" value="Glyas_Fos-R_dOase_dom"/>
</dbReference>
<name>A0A2T0LMP4_9PSEU</name>
<reference evidence="2 3" key="1">
    <citation type="submission" date="2018-03" db="EMBL/GenBank/DDBJ databases">
        <title>Genomic Encyclopedia of Type Strains, Phase III (KMG-III): the genomes of soil and plant-associated and newly described type strains.</title>
        <authorList>
            <person name="Whitman W."/>
        </authorList>
    </citation>
    <scope>NUCLEOTIDE SEQUENCE [LARGE SCALE GENOMIC DNA]</scope>
    <source>
        <strain evidence="2 3">CGMCC 4.7125</strain>
    </source>
</reference>
<dbReference type="RefSeq" id="WP_106181670.1">
    <property type="nucleotide sequence ID" value="NZ_PVNH01000012.1"/>
</dbReference>
<proteinExistence type="predicted"/>
<organism evidence="2 3">
    <name type="scientific">Prauserella shujinwangii</name>
    <dbReference type="NCBI Taxonomy" id="1453103"/>
    <lineage>
        <taxon>Bacteria</taxon>
        <taxon>Bacillati</taxon>
        <taxon>Actinomycetota</taxon>
        <taxon>Actinomycetes</taxon>
        <taxon>Pseudonocardiales</taxon>
        <taxon>Pseudonocardiaceae</taxon>
        <taxon>Prauserella</taxon>
    </lineage>
</organism>
<accession>A0A2T0LMP4</accession>
<dbReference type="SUPFAM" id="SSF54593">
    <property type="entry name" value="Glyoxalase/Bleomycin resistance protein/Dihydroxybiphenyl dioxygenase"/>
    <property type="match status" value="2"/>
</dbReference>
<dbReference type="Pfam" id="PF00903">
    <property type="entry name" value="Glyoxalase"/>
    <property type="match status" value="2"/>
</dbReference>
<comment type="caution">
    <text evidence="2">The sequence shown here is derived from an EMBL/GenBank/DDBJ whole genome shotgun (WGS) entry which is preliminary data.</text>
</comment>
<gene>
    <name evidence="2" type="ORF">B0I33_112222</name>
</gene>
<dbReference type="InterPro" id="IPR037523">
    <property type="entry name" value="VOC_core"/>
</dbReference>
<dbReference type="Gene3D" id="3.10.180.10">
    <property type="entry name" value="2,3-Dihydroxybiphenyl 1,2-Dioxygenase, domain 1"/>
    <property type="match status" value="2"/>
</dbReference>
<dbReference type="CDD" id="cd07247">
    <property type="entry name" value="SgaA_N_like"/>
    <property type="match status" value="2"/>
</dbReference>
<dbReference type="PANTHER" id="PTHR33993">
    <property type="entry name" value="GLYOXALASE-RELATED"/>
    <property type="match status" value="1"/>
</dbReference>